<name>A0A380MKS5_9GAMM</name>
<feature type="coiled-coil region" evidence="9">
    <location>
        <begin position="9"/>
        <end position="75"/>
    </location>
</feature>
<dbReference type="AlphaFoldDB" id="A0A380MKS5"/>
<keyword evidence="6 7" id="KW-0648">Protein biosynthesis</keyword>
<gene>
    <name evidence="7 11" type="primary">prfA</name>
    <name evidence="11" type="ORF">NCTC10717_00746</name>
</gene>
<keyword evidence="12" id="KW-1185">Reference proteome</keyword>
<comment type="PTM">
    <text evidence="7">Methylated by PrmC. Methylation increases the termination efficiency of RF1.</text>
</comment>
<dbReference type="Gene3D" id="6.10.140.1950">
    <property type="match status" value="1"/>
</dbReference>
<dbReference type="InterPro" id="IPR045853">
    <property type="entry name" value="Pep_chain_release_fac_I_sf"/>
</dbReference>
<dbReference type="PANTHER" id="PTHR43804:SF7">
    <property type="entry name" value="LD18447P"/>
    <property type="match status" value="1"/>
</dbReference>
<organism evidence="11 12">
    <name type="scientific">Suttonella indologenes</name>
    <dbReference type="NCBI Taxonomy" id="13276"/>
    <lineage>
        <taxon>Bacteria</taxon>
        <taxon>Pseudomonadati</taxon>
        <taxon>Pseudomonadota</taxon>
        <taxon>Gammaproteobacteria</taxon>
        <taxon>Cardiobacteriales</taxon>
        <taxon>Cardiobacteriaceae</taxon>
        <taxon>Suttonella</taxon>
    </lineage>
</organism>
<dbReference type="SUPFAM" id="SSF75620">
    <property type="entry name" value="Release factor"/>
    <property type="match status" value="1"/>
</dbReference>
<dbReference type="FunFam" id="3.30.70.1660:FF:000002">
    <property type="entry name" value="Peptide chain release factor 1"/>
    <property type="match status" value="1"/>
</dbReference>
<evidence type="ECO:0000256" key="3">
    <source>
        <dbReference type="ARBA" id="ARBA00010835"/>
    </source>
</evidence>
<comment type="similarity">
    <text evidence="3 7">Belongs to the prokaryotic/mitochondrial release factor family.</text>
</comment>
<dbReference type="Gene3D" id="3.30.70.1660">
    <property type="match status" value="1"/>
</dbReference>
<dbReference type="EMBL" id="UHIA01000003">
    <property type="protein sequence ID" value="SUO92800.1"/>
    <property type="molecule type" value="Genomic_DNA"/>
</dbReference>
<feature type="modified residue" description="N5-methylglutamine" evidence="7">
    <location>
        <position position="235"/>
    </location>
</feature>
<evidence type="ECO:0000256" key="7">
    <source>
        <dbReference type="HAMAP-Rule" id="MF_00093"/>
    </source>
</evidence>
<sequence length="361" mass="40498">MHPSIRTRLSEIQERYEELNALLADEQTVANPDLLRKYSQEHAQISPIVETLGELQALEAEKNDLAELAGDAEMRDYVREEIPKNTAAIEACEHRLERLMIPQDPLDSADVFLEIRAGTGGDEAAIFAGDLFRMYSKFAELQGWRVEILSENAGEHGGYKEIICRISGERVYSTLKYESGAHRVQRVPETESSGRIHTSAATVAILPESEEIADIDINPADLRIDTYRSSGAGGQHVNKTDSAIRITHIPSGLVVECQEERSQHKNRAKAMRLLQARLLDAERQAAQSQQAAERKNLVGSGDRSERIRTYNYPQSRVTDHRINLTLYSLAEIMEGALQQITQPLQQEQETQALLALQSETR</sequence>
<dbReference type="InterPro" id="IPR004373">
    <property type="entry name" value="RF-1"/>
</dbReference>
<evidence type="ECO:0000313" key="12">
    <source>
        <dbReference type="Proteomes" id="UP000254575"/>
    </source>
</evidence>
<evidence type="ECO:0000256" key="6">
    <source>
        <dbReference type="ARBA" id="ARBA00022917"/>
    </source>
</evidence>
<accession>A0A380MKS5</accession>
<evidence type="ECO:0000256" key="5">
    <source>
        <dbReference type="ARBA" id="ARBA00022490"/>
    </source>
</evidence>
<evidence type="ECO:0000256" key="4">
    <source>
        <dbReference type="ARBA" id="ARBA00022481"/>
    </source>
</evidence>
<dbReference type="NCBIfam" id="NF001859">
    <property type="entry name" value="PRK00591.1"/>
    <property type="match status" value="1"/>
</dbReference>
<evidence type="ECO:0000256" key="8">
    <source>
        <dbReference type="NCBIfam" id="TIGR00019"/>
    </source>
</evidence>
<dbReference type="GO" id="GO:0005829">
    <property type="term" value="C:cytosol"/>
    <property type="evidence" value="ECO:0007669"/>
    <property type="project" value="UniProtKB-ARBA"/>
</dbReference>
<dbReference type="Proteomes" id="UP000254575">
    <property type="component" value="Unassembled WGS sequence"/>
</dbReference>
<dbReference type="Pfam" id="PF03462">
    <property type="entry name" value="PCRF"/>
    <property type="match status" value="1"/>
</dbReference>
<dbReference type="InterPro" id="IPR000352">
    <property type="entry name" value="Pep_chain_release_fac_I"/>
</dbReference>
<dbReference type="NCBIfam" id="TIGR00019">
    <property type="entry name" value="prfA"/>
    <property type="match status" value="1"/>
</dbReference>
<evidence type="ECO:0000313" key="11">
    <source>
        <dbReference type="EMBL" id="SUO92800.1"/>
    </source>
</evidence>
<evidence type="ECO:0000256" key="1">
    <source>
        <dbReference type="ARBA" id="ARBA00002986"/>
    </source>
</evidence>
<keyword evidence="9" id="KW-0175">Coiled coil</keyword>
<dbReference type="Gene3D" id="3.30.160.20">
    <property type="match status" value="1"/>
</dbReference>
<dbReference type="Pfam" id="PF00472">
    <property type="entry name" value="RF-1"/>
    <property type="match status" value="1"/>
</dbReference>
<evidence type="ECO:0000259" key="10">
    <source>
        <dbReference type="PROSITE" id="PS00745"/>
    </source>
</evidence>
<dbReference type="PROSITE" id="PS00745">
    <property type="entry name" value="RF_PROK_I"/>
    <property type="match status" value="1"/>
</dbReference>
<dbReference type="HAMAP" id="MF_00093">
    <property type="entry name" value="Rel_fac_1"/>
    <property type="match status" value="1"/>
</dbReference>
<dbReference type="PANTHER" id="PTHR43804">
    <property type="entry name" value="LD18447P"/>
    <property type="match status" value="1"/>
</dbReference>
<keyword evidence="5 7" id="KW-0963">Cytoplasm</keyword>
<reference evidence="11 12" key="1">
    <citation type="submission" date="2018-06" db="EMBL/GenBank/DDBJ databases">
        <authorList>
            <consortium name="Pathogen Informatics"/>
            <person name="Doyle S."/>
        </authorList>
    </citation>
    <scope>NUCLEOTIDE SEQUENCE [LARGE SCALE GENOMIC DNA]</scope>
    <source>
        <strain evidence="11 12">NCTC10717</strain>
    </source>
</reference>
<comment type="subcellular location">
    <subcellularLocation>
        <location evidence="2 7">Cytoplasm</location>
    </subcellularLocation>
</comment>
<evidence type="ECO:0000256" key="2">
    <source>
        <dbReference type="ARBA" id="ARBA00004496"/>
    </source>
</evidence>
<dbReference type="FunFam" id="3.30.70.1660:FF:000004">
    <property type="entry name" value="Peptide chain release factor 1"/>
    <property type="match status" value="1"/>
</dbReference>
<proteinExistence type="inferred from homology"/>
<evidence type="ECO:0000256" key="9">
    <source>
        <dbReference type="SAM" id="Coils"/>
    </source>
</evidence>
<dbReference type="RefSeq" id="WP_115218006.1">
    <property type="nucleotide sequence ID" value="NZ_UHIA01000003.1"/>
</dbReference>
<dbReference type="OrthoDB" id="9806673at2"/>
<dbReference type="SMART" id="SM00937">
    <property type="entry name" value="PCRF"/>
    <property type="match status" value="1"/>
</dbReference>
<feature type="domain" description="Prokaryotic-type class I peptide chain release factors" evidence="10">
    <location>
        <begin position="228"/>
        <end position="244"/>
    </location>
</feature>
<dbReference type="GO" id="GO:0016149">
    <property type="term" value="F:translation release factor activity, codon specific"/>
    <property type="evidence" value="ECO:0007669"/>
    <property type="project" value="UniProtKB-UniRule"/>
</dbReference>
<keyword evidence="4 7" id="KW-0488">Methylation</keyword>
<comment type="function">
    <text evidence="1 7">Peptide chain release factor 1 directs the termination of translation in response to the peptide chain termination codons UAG and UAA.</text>
</comment>
<dbReference type="InterPro" id="IPR005139">
    <property type="entry name" value="PCRF"/>
</dbReference>
<dbReference type="InterPro" id="IPR050057">
    <property type="entry name" value="Prokaryotic/Mito_RF"/>
</dbReference>
<protein>
    <recommendedName>
        <fullName evidence="7 8">Peptide chain release factor 1</fullName>
        <shortName evidence="7">RF-1</shortName>
    </recommendedName>
</protein>
<dbReference type="FunFam" id="3.30.160.20:FF:000004">
    <property type="entry name" value="Peptide chain release factor 1"/>
    <property type="match status" value="1"/>
</dbReference>